<keyword evidence="2" id="KW-0399">Innate immunity</keyword>
<dbReference type="GO" id="GO:0016020">
    <property type="term" value="C:membrane"/>
    <property type="evidence" value="ECO:0007669"/>
    <property type="project" value="UniProtKB-SubCell"/>
</dbReference>
<evidence type="ECO:0000256" key="1">
    <source>
        <dbReference type="ARBA" id="ARBA00004479"/>
    </source>
</evidence>
<reference evidence="18" key="1">
    <citation type="submission" date="2004-12" db="EMBL/GenBank/DDBJ databases">
        <title>Polymorphisms of SLAM family receptor genes.</title>
        <authorList>
            <person name="Furukawa H."/>
            <person name="Ono M."/>
        </authorList>
    </citation>
    <scope>NUCLEOTIDE SEQUENCE</scope>
    <source>
        <strain evidence="18">BXSB/MpJ</strain>
        <strain evidence="16">MRL/MpJ</strain>
        <strain evidence="17">NZW/LacJ</strain>
    </source>
</reference>
<evidence type="ECO:0000256" key="14">
    <source>
        <dbReference type="SAM" id="SignalP"/>
    </source>
</evidence>
<dbReference type="EMBL" id="AB196808">
    <property type="protein sequence ID" value="BAE96311.1"/>
    <property type="molecule type" value="mRNA"/>
</dbReference>
<evidence type="ECO:0000256" key="3">
    <source>
        <dbReference type="ARBA" id="ARBA00022692"/>
    </source>
</evidence>
<dbReference type="GeneID" id="30925"/>
<keyword evidence="7" id="KW-1064">Adaptive immunity</keyword>
<dbReference type="InterPro" id="IPR036179">
    <property type="entry name" value="Ig-like_dom_sf"/>
</dbReference>
<dbReference type="AlphaFoldDB" id="Q18PJ0"/>
<proteinExistence type="evidence at transcript level"/>
<evidence type="ECO:0000256" key="10">
    <source>
        <dbReference type="ARBA" id="ARBA00023180"/>
    </source>
</evidence>
<evidence type="ECO:0000256" key="11">
    <source>
        <dbReference type="ARBA" id="ARBA00023319"/>
    </source>
</evidence>
<dbReference type="CTD" id="114836"/>
<keyword evidence="4 14" id="KW-0732">Signal</keyword>
<dbReference type="InterPro" id="IPR013106">
    <property type="entry name" value="Ig_V-set"/>
</dbReference>
<evidence type="ECO:0000256" key="12">
    <source>
        <dbReference type="SAM" id="MobiDB-lite"/>
    </source>
</evidence>
<dbReference type="SMR" id="Q18PJ0"/>
<keyword evidence="9" id="KW-1015">Disulfide bond</keyword>
<dbReference type="Antibodypedia" id="34279">
    <property type="antibodies" value="510 antibodies from 35 providers"/>
</dbReference>
<evidence type="ECO:0000256" key="8">
    <source>
        <dbReference type="ARBA" id="ARBA00023136"/>
    </source>
</evidence>
<dbReference type="EMBL" id="AB196810">
    <property type="protein sequence ID" value="BAE96313.1"/>
    <property type="molecule type" value="mRNA"/>
</dbReference>
<evidence type="ECO:0000256" key="13">
    <source>
        <dbReference type="SAM" id="Phobius"/>
    </source>
</evidence>
<keyword evidence="11" id="KW-0393">Immunoglobulin domain</keyword>
<sequence>MAVSRAPAPDSACQRMVWLFPLVFCLGSGSEVSQSSSDPQLMNGVLGESAVLPLKLPAGKIANIIIWNYEWEASQVTALVINLSNPESPQIMNTDVKKRLNITQSYSLQISNLTMADTGSYTAQITTKDSEVITFKYILRVFERLGNLETTNYTLLLENGTCQIHLACVLKNQSQTVSVEWQATGNISLGGPNVTIFWDPRNSGDQTYVCRAKNAVSNLSVSVSTQSLCKGVLTNPPWNAVWFMTTISIISAVILIFVCWSIHVWKRRGSLPLTSQHPESSQSTDGPGSPGNTVYAQVTRPMQEMKIPKPIKNDSMTIYSIVNHSREETVALTGYNQPITLKVNTLINYNS</sequence>
<feature type="transmembrane region" description="Helical" evidence="13">
    <location>
        <begin position="240"/>
        <end position="262"/>
    </location>
</feature>
<dbReference type="GO" id="GO:0045087">
    <property type="term" value="P:innate immune response"/>
    <property type="evidence" value="ECO:0007669"/>
    <property type="project" value="UniProtKB-KW"/>
</dbReference>
<organism evidence="18">
    <name type="scientific">Mus musculus</name>
    <name type="common">Mouse</name>
    <dbReference type="NCBI Taxonomy" id="10090"/>
    <lineage>
        <taxon>Eukaryota</taxon>
        <taxon>Metazoa</taxon>
        <taxon>Chordata</taxon>
        <taxon>Craniata</taxon>
        <taxon>Vertebrata</taxon>
        <taxon>Euteleostomi</taxon>
        <taxon>Mammalia</taxon>
        <taxon>Eutheria</taxon>
        <taxon>Euarchontoglires</taxon>
        <taxon>Glires</taxon>
        <taxon>Rodentia</taxon>
        <taxon>Myomorpha</taxon>
        <taxon>Muroidea</taxon>
        <taxon>Muridae</taxon>
        <taxon>Murinae</taxon>
        <taxon>Mus</taxon>
        <taxon>Mus</taxon>
    </lineage>
</organism>
<dbReference type="InterPro" id="IPR013783">
    <property type="entry name" value="Ig-like_fold"/>
</dbReference>
<dbReference type="KEGG" id="mmu:30925"/>
<dbReference type="FunFam" id="2.60.40.10:FF:000820">
    <property type="entry name" value="SLAM family member 7"/>
    <property type="match status" value="1"/>
</dbReference>
<evidence type="ECO:0000313" key="17">
    <source>
        <dbReference type="EMBL" id="BAE96313.1"/>
    </source>
</evidence>
<evidence type="ECO:0000313" key="18">
    <source>
        <dbReference type="EMBL" id="BAE96314.1"/>
    </source>
</evidence>
<keyword evidence="6 13" id="KW-1133">Transmembrane helix</keyword>
<dbReference type="Pfam" id="PF07686">
    <property type="entry name" value="V-set"/>
    <property type="match status" value="1"/>
</dbReference>
<dbReference type="SUPFAM" id="SSF48726">
    <property type="entry name" value="Immunoglobulin"/>
    <property type="match status" value="1"/>
</dbReference>
<dbReference type="BioGRID-ORCS" id="30925">
    <property type="hits" value="2 hits in 77 CRISPR screens"/>
</dbReference>
<evidence type="ECO:0000259" key="15">
    <source>
        <dbReference type="PROSITE" id="PS50835"/>
    </source>
</evidence>
<dbReference type="PROSITE" id="PS50835">
    <property type="entry name" value="IG_LIKE"/>
    <property type="match status" value="1"/>
</dbReference>
<evidence type="ECO:0000256" key="5">
    <source>
        <dbReference type="ARBA" id="ARBA00022859"/>
    </source>
</evidence>
<dbReference type="EMBL" id="AB196811">
    <property type="protein sequence ID" value="BAE96314.1"/>
    <property type="molecule type" value="mRNA"/>
</dbReference>
<dbReference type="PANTHER" id="PTHR12080">
    <property type="entry name" value="SIGNALING LYMPHOCYTIC ACTIVATION MOLECULE"/>
    <property type="match status" value="1"/>
</dbReference>
<dbReference type="OrthoDB" id="8963224at2759"/>
<keyword evidence="5" id="KW-0391">Immunity</keyword>
<keyword evidence="10" id="KW-0325">Glycoprotein</keyword>
<feature type="region of interest" description="Disordered" evidence="12">
    <location>
        <begin position="272"/>
        <end position="295"/>
    </location>
</feature>
<evidence type="ECO:0000256" key="7">
    <source>
        <dbReference type="ARBA" id="ARBA00023130"/>
    </source>
</evidence>
<protein>
    <submittedName>
        <fullName evidence="18">Ly108</fullName>
    </submittedName>
</protein>
<dbReference type="ExpressionAtlas" id="Q18PJ0">
    <property type="expression patterns" value="baseline and differential"/>
</dbReference>
<dbReference type="InterPro" id="IPR007110">
    <property type="entry name" value="Ig-like_dom"/>
</dbReference>
<evidence type="ECO:0000256" key="4">
    <source>
        <dbReference type="ARBA" id="ARBA00022729"/>
    </source>
</evidence>
<evidence type="ECO:0000256" key="9">
    <source>
        <dbReference type="ARBA" id="ARBA00023157"/>
    </source>
</evidence>
<evidence type="ECO:0000313" key="19">
    <source>
        <dbReference type="MGI" id="MGI:1353620"/>
    </source>
</evidence>
<dbReference type="AGR" id="MGI:1353620"/>
<gene>
    <name evidence="19" type="primary">Slamf6</name>
    <name evidence="18" type="synonym">Ly108</name>
</gene>
<dbReference type="InterPro" id="IPR015631">
    <property type="entry name" value="CD2/SLAM_rcpt"/>
</dbReference>
<feature type="domain" description="Ig-like" evidence="15">
    <location>
        <begin position="166"/>
        <end position="222"/>
    </location>
</feature>
<comment type="subcellular location">
    <subcellularLocation>
        <location evidence="1">Membrane</location>
        <topology evidence="1">Single-pass type I membrane protein</topology>
    </subcellularLocation>
</comment>
<evidence type="ECO:0000256" key="2">
    <source>
        <dbReference type="ARBA" id="ARBA00022588"/>
    </source>
</evidence>
<dbReference type="GO" id="GO:0002250">
    <property type="term" value="P:adaptive immune response"/>
    <property type="evidence" value="ECO:0007669"/>
    <property type="project" value="UniProtKB-KW"/>
</dbReference>
<dbReference type="MGI" id="MGI:1353620">
    <property type="gene designation" value="Slamf6"/>
</dbReference>
<dbReference type="Gene3D" id="2.60.40.10">
    <property type="entry name" value="Immunoglobulins"/>
    <property type="match status" value="2"/>
</dbReference>
<dbReference type="DNASU" id="30925"/>
<evidence type="ECO:0000313" key="16">
    <source>
        <dbReference type="EMBL" id="BAE96311.1"/>
    </source>
</evidence>
<dbReference type="VEuPathDB" id="HostDB:ENSMUSG00000015314"/>
<accession>Q18PJ0</accession>
<feature type="chain" id="PRO_5015097041" evidence="14">
    <location>
        <begin position="28"/>
        <end position="351"/>
    </location>
</feature>
<dbReference type="PANTHER" id="PTHR12080:SF16">
    <property type="entry name" value="SLAM FAMILY MEMBER 6"/>
    <property type="match status" value="1"/>
</dbReference>
<keyword evidence="3 13" id="KW-0812">Transmembrane</keyword>
<keyword evidence="8 13" id="KW-0472">Membrane</keyword>
<dbReference type="RefSeq" id="NP_001334115.1">
    <property type="nucleotide sequence ID" value="NM_001347186.1"/>
</dbReference>
<feature type="signal peptide" evidence="14">
    <location>
        <begin position="1"/>
        <end position="27"/>
    </location>
</feature>
<evidence type="ECO:0000256" key="6">
    <source>
        <dbReference type="ARBA" id="ARBA00022989"/>
    </source>
</evidence>
<name>Q18PJ0_MOUSE</name>